<dbReference type="Proteomes" id="UP000192761">
    <property type="component" value="Unassembled WGS sequence"/>
</dbReference>
<evidence type="ECO:0000256" key="1">
    <source>
        <dbReference type="SAM" id="MobiDB-lite"/>
    </source>
</evidence>
<feature type="compositionally biased region" description="Low complexity" evidence="1">
    <location>
        <begin position="48"/>
        <end position="63"/>
    </location>
</feature>
<evidence type="ECO:0000256" key="2">
    <source>
        <dbReference type="SAM" id="SignalP"/>
    </source>
</evidence>
<dbReference type="SUPFAM" id="SSF110997">
    <property type="entry name" value="Sporulation related repeat"/>
    <property type="match status" value="1"/>
</dbReference>
<dbReference type="STRING" id="1121001.SAMN02745857_03330"/>
<dbReference type="PROSITE" id="PS51724">
    <property type="entry name" value="SPOR"/>
    <property type="match status" value="1"/>
</dbReference>
<evidence type="ECO:0000313" key="4">
    <source>
        <dbReference type="EMBL" id="SMC28584.1"/>
    </source>
</evidence>
<dbReference type="InterPro" id="IPR007730">
    <property type="entry name" value="SPOR-like_dom"/>
</dbReference>
<dbReference type="AlphaFoldDB" id="A0A1W1XXL3"/>
<feature type="signal peptide" evidence="2">
    <location>
        <begin position="1"/>
        <end position="21"/>
    </location>
</feature>
<name>A0A1W1XXL3_9NEIS</name>
<dbReference type="InterPro" id="IPR036680">
    <property type="entry name" value="SPOR-like_sf"/>
</dbReference>
<dbReference type="RefSeq" id="WP_084092252.1">
    <property type="nucleotide sequence ID" value="NZ_FWXD01000023.1"/>
</dbReference>
<proteinExistence type="predicted"/>
<dbReference type="GO" id="GO:0042834">
    <property type="term" value="F:peptidoglycan binding"/>
    <property type="evidence" value="ECO:0007669"/>
    <property type="project" value="InterPro"/>
</dbReference>
<feature type="domain" description="SPOR" evidence="3">
    <location>
        <begin position="140"/>
        <end position="218"/>
    </location>
</feature>
<feature type="compositionally biased region" description="Pro residues" evidence="1">
    <location>
        <begin position="64"/>
        <end position="100"/>
    </location>
</feature>
<gene>
    <name evidence="4" type="ORF">SAMN02745857_03330</name>
</gene>
<dbReference type="OrthoDB" id="5298866at2"/>
<feature type="chain" id="PRO_5012325618" evidence="2">
    <location>
        <begin position="22"/>
        <end position="258"/>
    </location>
</feature>
<organism evidence="4 5">
    <name type="scientific">Andreprevotia lacus DSM 23236</name>
    <dbReference type="NCBI Taxonomy" id="1121001"/>
    <lineage>
        <taxon>Bacteria</taxon>
        <taxon>Pseudomonadati</taxon>
        <taxon>Pseudomonadota</taxon>
        <taxon>Betaproteobacteria</taxon>
        <taxon>Neisseriales</taxon>
        <taxon>Chitinibacteraceae</taxon>
        <taxon>Andreprevotia</taxon>
    </lineage>
</organism>
<evidence type="ECO:0000259" key="3">
    <source>
        <dbReference type="PROSITE" id="PS51724"/>
    </source>
</evidence>
<evidence type="ECO:0000313" key="5">
    <source>
        <dbReference type="Proteomes" id="UP000192761"/>
    </source>
</evidence>
<dbReference type="Pfam" id="PF05036">
    <property type="entry name" value="SPOR"/>
    <property type="match status" value="1"/>
</dbReference>
<dbReference type="EMBL" id="FWXD01000023">
    <property type="protein sequence ID" value="SMC28584.1"/>
    <property type="molecule type" value="Genomic_DNA"/>
</dbReference>
<reference evidence="4 5" key="1">
    <citation type="submission" date="2017-04" db="EMBL/GenBank/DDBJ databases">
        <authorList>
            <person name="Afonso C.L."/>
            <person name="Miller P.J."/>
            <person name="Scott M.A."/>
            <person name="Spackman E."/>
            <person name="Goraichik I."/>
            <person name="Dimitrov K.M."/>
            <person name="Suarez D.L."/>
            <person name="Swayne D.E."/>
        </authorList>
    </citation>
    <scope>NUCLEOTIDE SEQUENCE [LARGE SCALE GENOMIC DNA]</scope>
    <source>
        <strain evidence="4 5">DSM 23236</strain>
    </source>
</reference>
<accession>A0A1W1XXL3</accession>
<keyword evidence="2" id="KW-0732">Signal</keyword>
<keyword evidence="5" id="KW-1185">Reference proteome</keyword>
<protein>
    <submittedName>
        <fullName evidence="4">Sporulation related domain-containing protein</fullName>
    </submittedName>
</protein>
<feature type="region of interest" description="Disordered" evidence="1">
    <location>
        <begin position="48"/>
        <end position="105"/>
    </location>
</feature>
<sequence>MKWLFFILLVANLLFFGYTHVAPHAQPGRTVSKEMNASQVHIVNVASTPAPSATPAPAVADTPEPTPAPSGKPAATSPPVPTQKPEPTPKPTSKPAPSPEPQAQATGDVCVRWTGITGDQANLARDKLRQLGLTAQENTAAQNAKFWVYVPPLNDIETARKKAQQFAELGVDDYFVVNNGSKWQNAISLGIFSTQEAADRRLNDLRDKGVKSAIVRERDDGVRHTSFLVRKISDEQQAKLAKVAELLRGSQVEKVACK</sequence>